<dbReference type="Pfam" id="PF20240">
    <property type="entry name" value="DUF6597"/>
    <property type="match status" value="1"/>
</dbReference>
<dbReference type="SMART" id="SM00342">
    <property type="entry name" value="HTH_ARAC"/>
    <property type="match status" value="1"/>
</dbReference>
<evidence type="ECO:0000256" key="1">
    <source>
        <dbReference type="ARBA" id="ARBA00023015"/>
    </source>
</evidence>
<dbReference type="PANTHER" id="PTHR46796:SF13">
    <property type="entry name" value="HTH-TYPE TRANSCRIPTIONAL ACTIVATOR RHAS"/>
    <property type="match status" value="1"/>
</dbReference>
<dbReference type="PROSITE" id="PS01124">
    <property type="entry name" value="HTH_ARAC_FAMILY_2"/>
    <property type="match status" value="1"/>
</dbReference>
<evidence type="ECO:0000313" key="6">
    <source>
        <dbReference type="Proteomes" id="UP001477947"/>
    </source>
</evidence>
<dbReference type="InterPro" id="IPR050204">
    <property type="entry name" value="AraC_XylS_family_regulators"/>
</dbReference>
<dbReference type="EMBL" id="CP154622">
    <property type="protein sequence ID" value="XAM42369.1"/>
    <property type="molecule type" value="Genomic_DNA"/>
</dbReference>
<evidence type="ECO:0000259" key="4">
    <source>
        <dbReference type="PROSITE" id="PS01124"/>
    </source>
</evidence>
<dbReference type="Pfam" id="PF12833">
    <property type="entry name" value="HTH_18"/>
    <property type="match status" value="1"/>
</dbReference>
<evidence type="ECO:0000256" key="3">
    <source>
        <dbReference type="ARBA" id="ARBA00023163"/>
    </source>
</evidence>
<dbReference type="InterPro" id="IPR018060">
    <property type="entry name" value="HTH_AraC"/>
</dbReference>
<reference evidence="5 6" key="1">
    <citation type="submission" date="2024-04" db="EMBL/GenBank/DDBJ databases">
        <title>Isolation and characterization of novel acetogenic strains of the genera Terrisporobacter and Acetoanaerobium.</title>
        <authorList>
            <person name="Boeer T."/>
            <person name="Schueler M.A."/>
            <person name="Lueschen A."/>
            <person name="Eysell L."/>
            <person name="Droege J."/>
            <person name="Heinemann M."/>
            <person name="Engelhardt L."/>
            <person name="Basen M."/>
            <person name="Daniel R."/>
        </authorList>
    </citation>
    <scope>NUCLEOTIDE SEQUENCE [LARGE SCALE GENOMIC DNA]</scope>
    <source>
        <strain evidence="5 6">ELB</strain>
    </source>
</reference>
<name>A0ABZ3FHD0_9FIRM</name>
<evidence type="ECO:0000256" key="2">
    <source>
        <dbReference type="ARBA" id="ARBA00023125"/>
    </source>
</evidence>
<protein>
    <recommendedName>
        <fullName evidence="4">HTH araC/xylS-type domain-containing protein</fullName>
    </recommendedName>
</protein>
<dbReference type="PANTHER" id="PTHR46796">
    <property type="entry name" value="HTH-TYPE TRANSCRIPTIONAL ACTIVATOR RHAS-RELATED"/>
    <property type="match status" value="1"/>
</dbReference>
<dbReference type="Proteomes" id="UP001477947">
    <property type="component" value="Chromosome"/>
</dbReference>
<keyword evidence="2" id="KW-0238">DNA-binding</keyword>
<dbReference type="Gene3D" id="1.10.10.60">
    <property type="entry name" value="Homeodomain-like"/>
    <property type="match status" value="1"/>
</dbReference>
<accession>A0ABZ3FHD0</accession>
<keyword evidence="1" id="KW-0805">Transcription regulation</keyword>
<organism evidence="5 6">
    <name type="scientific">Terrisporobacter petrolearius</name>
    <dbReference type="NCBI Taxonomy" id="1460447"/>
    <lineage>
        <taxon>Bacteria</taxon>
        <taxon>Bacillati</taxon>
        <taxon>Bacillota</taxon>
        <taxon>Clostridia</taxon>
        <taxon>Peptostreptococcales</taxon>
        <taxon>Peptostreptococcaceae</taxon>
        <taxon>Terrisporobacter</taxon>
    </lineage>
</organism>
<dbReference type="RefSeq" id="WP_343337675.1">
    <property type="nucleotide sequence ID" value="NZ_CP154622.1"/>
</dbReference>
<sequence>MSDLRNISYFNKNFFYFPKQIGYKNLEYQYKSYVLDKTQILSSYIAEIFEIKNLCLDKAINVIPDGCDDIIIVYGENSIGSYLSPSLESIQSFTFSNEYVALGIRFFPGATANIFREDMCHILGYTPKVHHFLQDFNQVEELLIESVTFEQRCNILISYFEKKIKDKDSKQLIINHSINKIITSKGNYLIEDLSEETGYSTRYIRKLFNSYVGHNPKELSNIIRLQNMLNYIEKNPQDNLASIALNCGFSDQSHMNRESKRYLNTTVGNIRSNKDWLMNLSLKSKRIFY</sequence>
<feature type="domain" description="HTH araC/xylS-type" evidence="4">
    <location>
        <begin position="168"/>
        <end position="273"/>
    </location>
</feature>
<dbReference type="InterPro" id="IPR046532">
    <property type="entry name" value="DUF6597"/>
</dbReference>
<proteinExistence type="predicted"/>
<evidence type="ECO:0000313" key="5">
    <source>
        <dbReference type="EMBL" id="XAM42369.1"/>
    </source>
</evidence>
<gene>
    <name evidence="5" type="ORF">TPELB_26820</name>
</gene>
<keyword evidence="3" id="KW-0804">Transcription</keyword>
<keyword evidence="6" id="KW-1185">Reference proteome</keyword>